<evidence type="ECO:0000313" key="8">
    <source>
        <dbReference type="Proteomes" id="UP000198623"/>
    </source>
</evidence>
<gene>
    <name evidence="7" type="ORF">SAMN05216175_11291</name>
</gene>
<sequence>MKHPVTIWFVLIILTLTMFMLGEERPGSDIVILVLSISALKGLLIVAGFMELAGVKHLIQRGLMLYSPVLVLLIALLLL</sequence>
<dbReference type="Pfam" id="PF03626">
    <property type="entry name" value="COX4_pro"/>
    <property type="match status" value="1"/>
</dbReference>
<dbReference type="AlphaFoldDB" id="A0A1I2UCE7"/>
<reference evidence="8" key="1">
    <citation type="submission" date="2016-10" db="EMBL/GenBank/DDBJ databases">
        <authorList>
            <person name="Varghese N."/>
            <person name="Submissions S."/>
        </authorList>
    </citation>
    <scope>NUCLEOTIDE SEQUENCE [LARGE SCALE GENOMIC DNA]</scope>
    <source>
        <strain evidence="8">CGMCC 1.10971</strain>
    </source>
</reference>
<name>A0A1I2UCE7_9GAMM</name>
<accession>A0A1I2UCE7</accession>
<keyword evidence="3 6" id="KW-0812">Transmembrane</keyword>
<dbReference type="STRING" id="1045558.SAMN05216175_11291"/>
<protein>
    <submittedName>
        <fullName evidence="7">Cytochrome C oxidase subunit IV</fullName>
    </submittedName>
</protein>
<dbReference type="Proteomes" id="UP000198623">
    <property type="component" value="Unassembled WGS sequence"/>
</dbReference>
<evidence type="ECO:0000256" key="5">
    <source>
        <dbReference type="ARBA" id="ARBA00023136"/>
    </source>
</evidence>
<proteinExistence type="predicted"/>
<organism evidence="7 8">
    <name type="scientific">Neptunomonas qingdaonensis</name>
    <dbReference type="NCBI Taxonomy" id="1045558"/>
    <lineage>
        <taxon>Bacteria</taxon>
        <taxon>Pseudomonadati</taxon>
        <taxon>Pseudomonadota</taxon>
        <taxon>Gammaproteobacteria</taxon>
        <taxon>Oceanospirillales</taxon>
        <taxon>Oceanospirillaceae</taxon>
        <taxon>Neptunomonas</taxon>
    </lineage>
</organism>
<evidence type="ECO:0000256" key="6">
    <source>
        <dbReference type="SAM" id="Phobius"/>
    </source>
</evidence>
<dbReference type="GO" id="GO:0005886">
    <property type="term" value="C:plasma membrane"/>
    <property type="evidence" value="ECO:0007669"/>
    <property type="project" value="UniProtKB-SubCell"/>
</dbReference>
<evidence type="ECO:0000256" key="4">
    <source>
        <dbReference type="ARBA" id="ARBA00022989"/>
    </source>
</evidence>
<feature type="transmembrane region" description="Helical" evidence="6">
    <location>
        <begin position="6"/>
        <end position="23"/>
    </location>
</feature>
<keyword evidence="8" id="KW-1185">Reference proteome</keyword>
<keyword evidence="4 6" id="KW-1133">Transmembrane helix</keyword>
<evidence type="ECO:0000256" key="3">
    <source>
        <dbReference type="ARBA" id="ARBA00022692"/>
    </source>
</evidence>
<evidence type="ECO:0000256" key="2">
    <source>
        <dbReference type="ARBA" id="ARBA00022475"/>
    </source>
</evidence>
<keyword evidence="5 6" id="KW-0472">Membrane</keyword>
<evidence type="ECO:0000256" key="1">
    <source>
        <dbReference type="ARBA" id="ARBA00004651"/>
    </source>
</evidence>
<dbReference type="RefSeq" id="WP_090729219.1">
    <property type="nucleotide sequence ID" value="NZ_FOOU01000012.1"/>
</dbReference>
<evidence type="ECO:0000313" key="7">
    <source>
        <dbReference type="EMBL" id="SFG74049.1"/>
    </source>
</evidence>
<dbReference type="OrthoDB" id="6121485at2"/>
<keyword evidence="2" id="KW-1003">Cell membrane</keyword>
<dbReference type="InterPro" id="IPR005171">
    <property type="entry name" value="Cyt_c_oxidase_su4_prok"/>
</dbReference>
<feature type="transmembrane region" description="Helical" evidence="6">
    <location>
        <begin position="30"/>
        <end position="52"/>
    </location>
</feature>
<comment type="subcellular location">
    <subcellularLocation>
        <location evidence="1">Cell membrane</location>
        <topology evidence="1">Multi-pass membrane protein</topology>
    </subcellularLocation>
</comment>
<feature type="transmembrane region" description="Helical" evidence="6">
    <location>
        <begin position="58"/>
        <end position="78"/>
    </location>
</feature>
<dbReference type="EMBL" id="FOOU01000012">
    <property type="protein sequence ID" value="SFG74049.1"/>
    <property type="molecule type" value="Genomic_DNA"/>
</dbReference>